<dbReference type="PANTHER" id="PTHR45712:SF22">
    <property type="entry name" value="INSULIN-LIKE GROWTH FACTOR-BINDING PROTEIN COMPLEX ACID LABILE SUBUNIT"/>
    <property type="match status" value="1"/>
</dbReference>
<dbReference type="InParanoid" id="A0A482XQW9"/>
<proteinExistence type="predicted"/>
<dbReference type="OrthoDB" id="694479at2759"/>
<evidence type="ECO:0000256" key="3">
    <source>
        <dbReference type="SAM" id="Phobius"/>
    </source>
</evidence>
<keyword evidence="4" id="KW-0732">Signal</keyword>
<evidence type="ECO:0000256" key="2">
    <source>
        <dbReference type="ARBA" id="ARBA00022737"/>
    </source>
</evidence>
<keyword evidence="3" id="KW-0812">Transmembrane</keyword>
<dbReference type="SMR" id="A0A482XQW9"/>
<organism evidence="5 6">
    <name type="scientific">Laodelphax striatellus</name>
    <name type="common">Small brown planthopper</name>
    <name type="synonym">Delphax striatella</name>
    <dbReference type="NCBI Taxonomy" id="195883"/>
    <lineage>
        <taxon>Eukaryota</taxon>
        <taxon>Metazoa</taxon>
        <taxon>Ecdysozoa</taxon>
        <taxon>Arthropoda</taxon>
        <taxon>Hexapoda</taxon>
        <taxon>Insecta</taxon>
        <taxon>Pterygota</taxon>
        <taxon>Neoptera</taxon>
        <taxon>Paraneoptera</taxon>
        <taxon>Hemiptera</taxon>
        <taxon>Auchenorrhyncha</taxon>
        <taxon>Fulgoroidea</taxon>
        <taxon>Delphacidae</taxon>
        <taxon>Criomorphinae</taxon>
        <taxon>Laodelphax</taxon>
    </lineage>
</organism>
<dbReference type="PROSITE" id="PS51450">
    <property type="entry name" value="LRR"/>
    <property type="match status" value="1"/>
</dbReference>
<sequence length="315" mass="35981">MEVAHIVVVSVVWCLLVRSAGSLHQSCRMGYQFKRMTADCKDLKLNQIPMNLNHGIEILMASENRIRELKNETLEPYPNLELLYLSNNFINYVEPAAFRAVPKLEVLDLGLNGIRTLPLELPLPLRKLYLNGNRDLEKITLTTAYNLQFLSLAECHLSQMPEIGELPHLTELNLTDNPLTMITARQIAPLCRLSKLHTPDTLYTQHKDSCQCHEFQYWVKKFKITTTAPIECSNISEVQLELCLSANRSALYEIRNSCLDRKPPLTLTSPEILSTAGCALLVVILIILCCLWRRSRRKQNTVRDNQKKQKVTTVV</sequence>
<dbReference type="Proteomes" id="UP000291343">
    <property type="component" value="Unassembled WGS sequence"/>
</dbReference>
<keyword evidence="3" id="KW-1133">Transmembrane helix</keyword>
<dbReference type="GO" id="GO:0005615">
    <property type="term" value="C:extracellular space"/>
    <property type="evidence" value="ECO:0007669"/>
    <property type="project" value="TreeGrafter"/>
</dbReference>
<dbReference type="STRING" id="195883.A0A482XQW9"/>
<dbReference type="InterPro" id="IPR032675">
    <property type="entry name" value="LRR_dom_sf"/>
</dbReference>
<dbReference type="EMBL" id="QKKF02002849">
    <property type="protein sequence ID" value="RZF48064.1"/>
    <property type="molecule type" value="Genomic_DNA"/>
</dbReference>
<dbReference type="Gene3D" id="3.80.10.10">
    <property type="entry name" value="Ribonuclease Inhibitor"/>
    <property type="match status" value="1"/>
</dbReference>
<accession>A0A482XQW9</accession>
<evidence type="ECO:0000256" key="1">
    <source>
        <dbReference type="ARBA" id="ARBA00022614"/>
    </source>
</evidence>
<dbReference type="InterPro" id="IPR050333">
    <property type="entry name" value="SLRP"/>
</dbReference>
<dbReference type="InterPro" id="IPR001611">
    <property type="entry name" value="Leu-rich_rpt"/>
</dbReference>
<dbReference type="AlphaFoldDB" id="A0A482XQW9"/>
<reference evidence="5 6" key="1">
    <citation type="journal article" date="2017" name="Gigascience">
        <title>Genome sequence of the small brown planthopper, Laodelphax striatellus.</title>
        <authorList>
            <person name="Zhu J."/>
            <person name="Jiang F."/>
            <person name="Wang X."/>
            <person name="Yang P."/>
            <person name="Bao Y."/>
            <person name="Zhao W."/>
            <person name="Wang W."/>
            <person name="Lu H."/>
            <person name="Wang Q."/>
            <person name="Cui N."/>
            <person name="Li J."/>
            <person name="Chen X."/>
            <person name="Luo L."/>
            <person name="Yu J."/>
            <person name="Kang L."/>
            <person name="Cui F."/>
        </authorList>
    </citation>
    <scope>NUCLEOTIDE SEQUENCE [LARGE SCALE GENOMIC DNA]</scope>
    <source>
        <strain evidence="5">Lst14</strain>
    </source>
</reference>
<feature type="transmembrane region" description="Helical" evidence="3">
    <location>
        <begin position="272"/>
        <end position="292"/>
    </location>
</feature>
<evidence type="ECO:0000256" key="4">
    <source>
        <dbReference type="SAM" id="SignalP"/>
    </source>
</evidence>
<name>A0A482XQW9_LAOST</name>
<gene>
    <name evidence="5" type="ORF">LSTR_LSTR002130</name>
</gene>
<comment type="caution">
    <text evidence="5">The sequence shown here is derived from an EMBL/GenBank/DDBJ whole genome shotgun (WGS) entry which is preliminary data.</text>
</comment>
<feature type="chain" id="PRO_5019824048" description="LRRCT domain-containing protein" evidence="4">
    <location>
        <begin position="23"/>
        <end position="315"/>
    </location>
</feature>
<protein>
    <recommendedName>
        <fullName evidence="7">LRRCT domain-containing protein</fullName>
    </recommendedName>
</protein>
<dbReference type="Pfam" id="PF13855">
    <property type="entry name" value="LRR_8"/>
    <property type="match status" value="1"/>
</dbReference>
<evidence type="ECO:0008006" key="7">
    <source>
        <dbReference type="Google" id="ProtNLM"/>
    </source>
</evidence>
<keyword evidence="6" id="KW-1185">Reference proteome</keyword>
<dbReference type="InterPro" id="IPR003591">
    <property type="entry name" value="Leu-rich_rpt_typical-subtyp"/>
</dbReference>
<feature type="signal peptide" evidence="4">
    <location>
        <begin position="1"/>
        <end position="22"/>
    </location>
</feature>
<keyword evidence="2" id="KW-0677">Repeat</keyword>
<keyword evidence="3" id="KW-0472">Membrane</keyword>
<dbReference type="SUPFAM" id="SSF52058">
    <property type="entry name" value="L domain-like"/>
    <property type="match status" value="1"/>
</dbReference>
<evidence type="ECO:0000313" key="5">
    <source>
        <dbReference type="EMBL" id="RZF48064.1"/>
    </source>
</evidence>
<keyword evidence="1" id="KW-0433">Leucine-rich repeat</keyword>
<evidence type="ECO:0000313" key="6">
    <source>
        <dbReference type="Proteomes" id="UP000291343"/>
    </source>
</evidence>
<dbReference type="PANTHER" id="PTHR45712">
    <property type="entry name" value="AGAP008170-PA"/>
    <property type="match status" value="1"/>
</dbReference>
<dbReference type="SMART" id="SM00369">
    <property type="entry name" value="LRR_TYP"/>
    <property type="match status" value="3"/>
</dbReference>